<dbReference type="EMBL" id="QFFM01000012">
    <property type="protein sequence ID" value="PWG65648.1"/>
    <property type="molecule type" value="Genomic_DNA"/>
</dbReference>
<sequence>MNNTAYDNLTLEERLAIVKKNPHKCSICGNNAGNPQYWELDYPILIDENHYDEEHHTQQTRTIVRIQKLNLCESCAGHALRFRGHKTNDEAKDITWNIA</sequence>
<reference evidence="1 2" key="1">
    <citation type="journal article" date="2018" name="Int. J. Syst. Evol. Microbiol.">
        <title>Bifidobacterium callitrichidarum sp. nov. from the faeces of the emperor tamarin (Saguinus imperator).</title>
        <authorList>
            <person name="Modesto M."/>
            <person name="Michelini S."/>
            <person name="Sansosti M.C."/>
            <person name="De Filippo C."/>
            <person name="Cavalieri D."/>
            <person name="Qvirist L."/>
            <person name="Andlid T."/>
            <person name="Spiezio C."/>
            <person name="Sandri C."/>
            <person name="Pascarelli S."/>
            <person name="Sgorbati B."/>
            <person name="Mattarelli P."/>
        </authorList>
    </citation>
    <scope>NUCLEOTIDE SEQUENCE [LARGE SCALE GENOMIC DNA]</scope>
    <source>
        <strain evidence="1 2">TRI 5</strain>
    </source>
</reference>
<evidence type="ECO:0000313" key="2">
    <source>
        <dbReference type="Proteomes" id="UP000245876"/>
    </source>
</evidence>
<name>A0A2U2N971_9BIFI</name>
<dbReference type="RefSeq" id="WP_109057117.1">
    <property type="nucleotide sequence ID" value="NZ_QFFM01000012.1"/>
</dbReference>
<gene>
    <name evidence="1" type="ORF">DF196_06865</name>
</gene>
<dbReference type="Proteomes" id="UP000245876">
    <property type="component" value="Unassembled WGS sequence"/>
</dbReference>
<comment type="caution">
    <text evidence="1">The sequence shown here is derived from an EMBL/GenBank/DDBJ whole genome shotgun (WGS) entry which is preliminary data.</text>
</comment>
<keyword evidence="2" id="KW-1185">Reference proteome</keyword>
<dbReference type="AlphaFoldDB" id="A0A2U2N971"/>
<accession>A0A2U2N971</accession>
<proteinExistence type="predicted"/>
<organism evidence="1 2">
    <name type="scientific">Bifidobacterium callitrichidarum</name>
    <dbReference type="NCBI Taxonomy" id="2052941"/>
    <lineage>
        <taxon>Bacteria</taxon>
        <taxon>Bacillati</taxon>
        <taxon>Actinomycetota</taxon>
        <taxon>Actinomycetes</taxon>
        <taxon>Bifidobacteriales</taxon>
        <taxon>Bifidobacteriaceae</taxon>
        <taxon>Bifidobacterium</taxon>
    </lineage>
</organism>
<protein>
    <submittedName>
        <fullName evidence="1">Uncharacterized protein</fullName>
    </submittedName>
</protein>
<evidence type="ECO:0000313" key="1">
    <source>
        <dbReference type="EMBL" id="PWG65648.1"/>
    </source>
</evidence>